<comment type="caution">
    <text evidence="2">The sequence shown here is derived from an EMBL/GenBank/DDBJ whole genome shotgun (WGS) entry which is preliminary data.</text>
</comment>
<proteinExistence type="predicted"/>
<organism evidence="2 3">
    <name type="scientific">Capsicum annuum</name>
    <name type="common">Capsicum pepper</name>
    <dbReference type="NCBI Taxonomy" id="4072"/>
    <lineage>
        <taxon>Eukaryota</taxon>
        <taxon>Viridiplantae</taxon>
        <taxon>Streptophyta</taxon>
        <taxon>Embryophyta</taxon>
        <taxon>Tracheophyta</taxon>
        <taxon>Spermatophyta</taxon>
        <taxon>Magnoliopsida</taxon>
        <taxon>eudicotyledons</taxon>
        <taxon>Gunneridae</taxon>
        <taxon>Pentapetalae</taxon>
        <taxon>asterids</taxon>
        <taxon>lamiids</taxon>
        <taxon>Solanales</taxon>
        <taxon>Solanaceae</taxon>
        <taxon>Solanoideae</taxon>
        <taxon>Capsiceae</taxon>
        <taxon>Capsicum</taxon>
    </lineage>
</organism>
<reference evidence="2 3" key="2">
    <citation type="journal article" date="2017" name="Genome Biol.">
        <title>New reference genome sequences of hot pepper reveal the massive evolution of plant disease-resistance genes by retroduplication.</title>
        <authorList>
            <person name="Kim S."/>
            <person name="Park J."/>
            <person name="Yeom S.I."/>
            <person name="Kim Y.M."/>
            <person name="Seo E."/>
            <person name="Kim K.T."/>
            <person name="Kim M.S."/>
            <person name="Lee J.M."/>
            <person name="Cheong K."/>
            <person name="Shin H.S."/>
            <person name="Kim S.B."/>
            <person name="Han K."/>
            <person name="Lee J."/>
            <person name="Park M."/>
            <person name="Lee H.A."/>
            <person name="Lee H.Y."/>
            <person name="Lee Y."/>
            <person name="Oh S."/>
            <person name="Lee J.H."/>
            <person name="Choi E."/>
            <person name="Choi E."/>
            <person name="Lee S.E."/>
            <person name="Jeon J."/>
            <person name="Kim H."/>
            <person name="Choi G."/>
            <person name="Song H."/>
            <person name="Lee J."/>
            <person name="Lee S.C."/>
            <person name="Kwon J.K."/>
            <person name="Lee H.Y."/>
            <person name="Koo N."/>
            <person name="Hong Y."/>
            <person name="Kim R.W."/>
            <person name="Kang W.H."/>
            <person name="Huh J.H."/>
            <person name="Kang B.C."/>
            <person name="Yang T.J."/>
            <person name="Lee Y.H."/>
            <person name="Bennetzen J.L."/>
            <person name="Choi D."/>
        </authorList>
    </citation>
    <scope>NUCLEOTIDE SEQUENCE [LARGE SCALE GENOMIC DNA]</scope>
    <source>
        <strain evidence="3">cv. CM334</strain>
    </source>
</reference>
<keyword evidence="3" id="KW-1185">Reference proteome</keyword>
<dbReference type="PROSITE" id="PS50181">
    <property type="entry name" value="FBOX"/>
    <property type="match status" value="1"/>
</dbReference>
<dbReference type="STRING" id="4072.A0A2G2ZV96"/>
<dbReference type="AlphaFoldDB" id="A0A2G2ZV96"/>
<evidence type="ECO:0000313" key="2">
    <source>
        <dbReference type="EMBL" id="PHT85897.1"/>
    </source>
</evidence>
<dbReference type="Pfam" id="PF00646">
    <property type="entry name" value="F-box"/>
    <property type="match status" value="1"/>
</dbReference>
<dbReference type="Gramene" id="PHT85897">
    <property type="protein sequence ID" value="PHT85897"/>
    <property type="gene ID" value="T459_08003"/>
</dbReference>
<dbReference type="PANTHER" id="PTHR11439:SF511">
    <property type="match status" value="1"/>
</dbReference>
<dbReference type="InterPro" id="IPR036047">
    <property type="entry name" value="F-box-like_dom_sf"/>
</dbReference>
<dbReference type="Gene3D" id="1.20.1280.50">
    <property type="match status" value="1"/>
</dbReference>
<dbReference type="EMBL" id="AYRZ02000003">
    <property type="protein sequence ID" value="PHT85897.1"/>
    <property type="molecule type" value="Genomic_DNA"/>
</dbReference>
<dbReference type="InterPro" id="IPR001810">
    <property type="entry name" value="F-box_dom"/>
</dbReference>
<protein>
    <recommendedName>
        <fullName evidence="1">F-box domain-containing protein</fullName>
    </recommendedName>
</protein>
<name>A0A2G2ZV96_CAPAN</name>
<dbReference type="InterPro" id="IPR043502">
    <property type="entry name" value="DNA/RNA_pol_sf"/>
</dbReference>
<sequence>MHQRKYALELISKKRLGAAKPAATPIGTNIKLTTKEYDDHVYNYEQEVNDPPTNIQGYQRLLGKLLYLTMIRLDISYIVQTLRKSLQQPKKSHMDVVVRLVRHIKQKPRQRVLLSSQSNTEVTTYSDTDWASCLFSRRSVTGYFVKLGESMVSWKSKKKNTISRSSGEAEYKSIVTTIAELIWLIGLLKEIGVEVKQLAKIYTNSKSVMQIASNPIMNKLRKRNDNQIVSELPIDTIIEILHRLPSKSLVRFKCVSRSWALYVSDCRSKRLLWSRTIGFFYQAFRTHAQVNFLFTSLGNDNNVDQCVNFLPGCRLYIIASTMGFLLCCEQEIYQRHYYVYNPATRQNFAVPQVPTRTKNVEAGIKIPAESTLTIESFSSKTNPWTETIIVLEFPLYFQSFVYQYSSKYPKSGVAIDGVFYWLDLVRPQINVYDSVNMCFWSLESPDGLSHFHKRSIGVSSGILCYANMNQGLNVWHLKSSVRDKIARWNKKYTRLNVCKAVLTDLETLGPSNFGGYHNFDHDMVFHPAEPHILVIASFKGYGKFLMCYDMANSSAKLLCDFGNRKTFTNLFPYEWQEWPLFL</sequence>
<evidence type="ECO:0000259" key="1">
    <source>
        <dbReference type="PROSITE" id="PS50181"/>
    </source>
</evidence>
<gene>
    <name evidence="2" type="ORF">T459_08003</name>
</gene>
<dbReference type="SUPFAM" id="SSF56672">
    <property type="entry name" value="DNA/RNA polymerases"/>
    <property type="match status" value="1"/>
</dbReference>
<dbReference type="CDD" id="cd09272">
    <property type="entry name" value="RNase_HI_RT_Ty1"/>
    <property type="match status" value="1"/>
</dbReference>
<dbReference type="SMART" id="SM00256">
    <property type="entry name" value="FBOX"/>
    <property type="match status" value="1"/>
</dbReference>
<dbReference type="PANTHER" id="PTHR11439">
    <property type="entry name" value="GAG-POL-RELATED RETROTRANSPOSON"/>
    <property type="match status" value="1"/>
</dbReference>
<dbReference type="Proteomes" id="UP000222542">
    <property type="component" value="Unassembled WGS sequence"/>
</dbReference>
<accession>A0A2G2ZV96</accession>
<evidence type="ECO:0000313" key="3">
    <source>
        <dbReference type="Proteomes" id="UP000222542"/>
    </source>
</evidence>
<feature type="domain" description="F-box" evidence="1">
    <location>
        <begin position="226"/>
        <end position="276"/>
    </location>
</feature>
<dbReference type="SUPFAM" id="SSF81383">
    <property type="entry name" value="F-box domain"/>
    <property type="match status" value="1"/>
</dbReference>
<reference evidence="2 3" key="1">
    <citation type="journal article" date="2014" name="Nat. Genet.">
        <title>Genome sequence of the hot pepper provides insights into the evolution of pungency in Capsicum species.</title>
        <authorList>
            <person name="Kim S."/>
            <person name="Park M."/>
            <person name="Yeom S.I."/>
            <person name="Kim Y.M."/>
            <person name="Lee J.M."/>
            <person name="Lee H.A."/>
            <person name="Seo E."/>
            <person name="Choi J."/>
            <person name="Cheong K."/>
            <person name="Kim K.T."/>
            <person name="Jung K."/>
            <person name="Lee G.W."/>
            <person name="Oh S.K."/>
            <person name="Bae C."/>
            <person name="Kim S.B."/>
            <person name="Lee H.Y."/>
            <person name="Kim S.Y."/>
            <person name="Kim M.S."/>
            <person name="Kang B.C."/>
            <person name="Jo Y.D."/>
            <person name="Yang H.B."/>
            <person name="Jeong H.J."/>
            <person name="Kang W.H."/>
            <person name="Kwon J.K."/>
            <person name="Shin C."/>
            <person name="Lim J.Y."/>
            <person name="Park J.H."/>
            <person name="Huh J.H."/>
            <person name="Kim J.S."/>
            <person name="Kim B.D."/>
            <person name="Cohen O."/>
            <person name="Paran I."/>
            <person name="Suh M.C."/>
            <person name="Lee S.B."/>
            <person name="Kim Y.K."/>
            <person name="Shin Y."/>
            <person name="Noh S.J."/>
            <person name="Park J."/>
            <person name="Seo Y.S."/>
            <person name="Kwon S.Y."/>
            <person name="Kim H.A."/>
            <person name="Park J.M."/>
            <person name="Kim H.J."/>
            <person name="Choi S.B."/>
            <person name="Bosland P.W."/>
            <person name="Reeves G."/>
            <person name="Jo S.H."/>
            <person name="Lee B.W."/>
            <person name="Cho H.T."/>
            <person name="Choi H.S."/>
            <person name="Lee M.S."/>
            <person name="Yu Y."/>
            <person name="Do Choi Y."/>
            <person name="Park B.S."/>
            <person name="van Deynze A."/>
            <person name="Ashrafi H."/>
            <person name="Hill T."/>
            <person name="Kim W.T."/>
            <person name="Pai H.S."/>
            <person name="Ahn H.K."/>
            <person name="Yeam I."/>
            <person name="Giovannoni J.J."/>
            <person name="Rose J.K."/>
            <person name="Sorensen I."/>
            <person name="Lee S.J."/>
            <person name="Kim R.W."/>
            <person name="Choi I.Y."/>
            <person name="Choi B.S."/>
            <person name="Lim J.S."/>
            <person name="Lee Y.H."/>
            <person name="Choi D."/>
        </authorList>
    </citation>
    <scope>NUCLEOTIDE SEQUENCE [LARGE SCALE GENOMIC DNA]</scope>
    <source>
        <strain evidence="3">cv. CM334</strain>
    </source>
</reference>